<feature type="non-terminal residue" evidence="1">
    <location>
        <position position="1"/>
    </location>
</feature>
<protein>
    <submittedName>
        <fullName evidence="1">Uncharacterized protein</fullName>
    </submittedName>
</protein>
<dbReference type="OrthoDB" id="7464126at2759"/>
<name>A0A067SHU9_GALM3</name>
<keyword evidence="2" id="KW-1185">Reference proteome</keyword>
<sequence length="74" mass="8584">LEVTHSSFSAEKIRGWLSPPDTSKNRNEADEKRQVDTCSWFLDGERFHEWQGTPGFLWVKGKGKLLSKLFEIKC</sequence>
<evidence type="ECO:0000313" key="1">
    <source>
        <dbReference type="EMBL" id="KDR70451.1"/>
    </source>
</evidence>
<evidence type="ECO:0000313" key="2">
    <source>
        <dbReference type="Proteomes" id="UP000027222"/>
    </source>
</evidence>
<dbReference type="HOGENOM" id="CLU_129974_2_0_1"/>
<dbReference type="AlphaFoldDB" id="A0A067SHU9"/>
<dbReference type="EMBL" id="KL142397">
    <property type="protein sequence ID" value="KDR70451.1"/>
    <property type="molecule type" value="Genomic_DNA"/>
</dbReference>
<dbReference type="STRING" id="685588.A0A067SHU9"/>
<dbReference type="Proteomes" id="UP000027222">
    <property type="component" value="Unassembled WGS sequence"/>
</dbReference>
<proteinExistence type="predicted"/>
<accession>A0A067SHU9</accession>
<organism evidence="1 2">
    <name type="scientific">Galerina marginata (strain CBS 339.88)</name>
    <dbReference type="NCBI Taxonomy" id="685588"/>
    <lineage>
        <taxon>Eukaryota</taxon>
        <taxon>Fungi</taxon>
        <taxon>Dikarya</taxon>
        <taxon>Basidiomycota</taxon>
        <taxon>Agaricomycotina</taxon>
        <taxon>Agaricomycetes</taxon>
        <taxon>Agaricomycetidae</taxon>
        <taxon>Agaricales</taxon>
        <taxon>Agaricineae</taxon>
        <taxon>Strophariaceae</taxon>
        <taxon>Galerina</taxon>
    </lineage>
</organism>
<reference evidence="2" key="1">
    <citation type="journal article" date="2014" name="Proc. Natl. Acad. Sci. U.S.A.">
        <title>Extensive sampling of basidiomycete genomes demonstrates inadequacy of the white-rot/brown-rot paradigm for wood decay fungi.</title>
        <authorList>
            <person name="Riley R."/>
            <person name="Salamov A.A."/>
            <person name="Brown D.W."/>
            <person name="Nagy L.G."/>
            <person name="Floudas D."/>
            <person name="Held B.W."/>
            <person name="Levasseur A."/>
            <person name="Lombard V."/>
            <person name="Morin E."/>
            <person name="Otillar R."/>
            <person name="Lindquist E.A."/>
            <person name="Sun H."/>
            <person name="LaButti K.M."/>
            <person name="Schmutz J."/>
            <person name="Jabbour D."/>
            <person name="Luo H."/>
            <person name="Baker S.E."/>
            <person name="Pisabarro A.G."/>
            <person name="Walton J.D."/>
            <person name="Blanchette R.A."/>
            <person name="Henrissat B."/>
            <person name="Martin F."/>
            <person name="Cullen D."/>
            <person name="Hibbett D.S."/>
            <person name="Grigoriev I.V."/>
        </authorList>
    </citation>
    <scope>NUCLEOTIDE SEQUENCE [LARGE SCALE GENOMIC DNA]</scope>
    <source>
        <strain evidence="2">CBS 339.88</strain>
    </source>
</reference>
<gene>
    <name evidence="1" type="ORF">GALMADRAFT_76153</name>
</gene>